<dbReference type="GO" id="GO:0006397">
    <property type="term" value="P:mRNA processing"/>
    <property type="evidence" value="ECO:0007669"/>
    <property type="project" value="InterPro"/>
</dbReference>
<evidence type="ECO:0000313" key="2">
    <source>
        <dbReference type="EMBL" id="SFF27114.1"/>
    </source>
</evidence>
<keyword evidence="2" id="KW-0695">RNA-directed DNA polymerase</keyword>
<evidence type="ECO:0000313" key="3">
    <source>
        <dbReference type="Proteomes" id="UP000199119"/>
    </source>
</evidence>
<feature type="domain" description="Reverse transcriptase" evidence="1">
    <location>
        <begin position="70"/>
        <end position="359"/>
    </location>
</feature>
<proteinExistence type="predicted"/>
<dbReference type="InterPro" id="IPR000477">
    <property type="entry name" value="RT_dom"/>
</dbReference>
<dbReference type="Proteomes" id="UP000199119">
    <property type="component" value="Unassembled WGS sequence"/>
</dbReference>
<gene>
    <name evidence="2" type="ORF">SAMN04489711_12165</name>
</gene>
<dbReference type="AlphaFoldDB" id="A0A1I2HAA6"/>
<dbReference type="Pfam" id="PF21368">
    <property type="entry name" value="AI2M-like_HNH"/>
    <property type="match status" value="1"/>
</dbReference>
<dbReference type="SUPFAM" id="SSF56672">
    <property type="entry name" value="DNA/RNA polymerases"/>
    <property type="match status" value="1"/>
</dbReference>
<protein>
    <submittedName>
        <fullName evidence="2">Group II intron reverse transcriptase/maturase</fullName>
    </submittedName>
</protein>
<keyword evidence="2" id="KW-0808">Transferase</keyword>
<dbReference type="PANTHER" id="PTHR33642">
    <property type="entry name" value="COX1/OXI3 INTRON 1 PROTEIN-RELATED"/>
    <property type="match status" value="1"/>
</dbReference>
<keyword evidence="2" id="KW-0548">Nucleotidyltransferase</keyword>
<name>A0A1I2HAA6_9BURK</name>
<sequence>MSNYGITRLSKLEELNADPNWVNEDLYRLLYRPELYVLAYERIKSSPGNMTAGTDGGTIDGFSVNKIEAIISSLRDESYQFDRARRVYIPKANGKLRPLGIPTAKDKVVQEVIRLILENIYDGSKPTFRDCSHGFRPGRGTHSCLKEIRSWQNVSWFIEGDIKACFDEVDHSELIKVLSKRISDGRFLDLIQKALNAGYMEGKTPVNSLSGTPQGSIVSPMLANVYLHELDLFVEQLKAKYEKGERKRINPAYTAIVKERNRIAKGKKDATIEERRALERRLRETPSLMHDDPTFIRIKYVRYADDWIIGIDGPKQLAEQLREDVKNFLADDLKLRLSVEKTHIRNARTERAFFLGTYVSVGKGQQMQQLVKWKDGREFRKRVNGWQTQMEAPIQRIIDRLSERGFCDKGGMPKARTAWTIHSLDQIVLQYNSVLWGFLNYYSFANNYSRLRLIQHILQQSALHTFGRKLQVRKPELYKRFGPSLRIEWKTKNGEEKSTSLKLETKWAARPLRFLEGEGPRDRVDTYMNLRTRSKLGAKCCVCGSPDDVEMHHLRHVRKGKSKGFSRVMSAINRKQIPVCPPCHQKIHRGEYDGLSLSDFTFPELAAM</sequence>
<dbReference type="InterPro" id="IPR024937">
    <property type="entry name" value="Domain_X"/>
</dbReference>
<accession>A0A1I2HAA6</accession>
<dbReference type="CDD" id="cd00085">
    <property type="entry name" value="HNHc"/>
    <property type="match status" value="1"/>
</dbReference>
<reference evidence="3" key="1">
    <citation type="submission" date="2016-10" db="EMBL/GenBank/DDBJ databases">
        <authorList>
            <person name="Varghese N."/>
            <person name="Submissions S."/>
        </authorList>
    </citation>
    <scope>NUCLEOTIDE SEQUENCE [LARGE SCALE GENOMIC DNA]</scope>
    <source>
        <strain evidence="3">DSM 27981</strain>
    </source>
</reference>
<dbReference type="InterPro" id="IPR003615">
    <property type="entry name" value="HNH_nuc"/>
</dbReference>
<dbReference type="Pfam" id="PF00078">
    <property type="entry name" value="RVT_1"/>
    <property type="match status" value="1"/>
</dbReference>
<dbReference type="InterPro" id="IPR049030">
    <property type="entry name" value="AI2M-like_HNH"/>
</dbReference>
<dbReference type="PROSITE" id="PS50878">
    <property type="entry name" value="RT_POL"/>
    <property type="match status" value="1"/>
</dbReference>
<keyword evidence="3" id="KW-1185">Reference proteome</keyword>
<dbReference type="STRING" id="1177982.SAMN04489711_12165"/>
<dbReference type="Pfam" id="PF01348">
    <property type="entry name" value="Intron_maturas2"/>
    <property type="match status" value="1"/>
</dbReference>
<dbReference type="GO" id="GO:0003964">
    <property type="term" value="F:RNA-directed DNA polymerase activity"/>
    <property type="evidence" value="ECO:0007669"/>
    <property type="project" value="UniProtKB-KW"/>
</dbReference>
<dbReference type="SMART" id="SM00507">
    <property type="entry name" value="HNHc"/>
    <property type="match status" value="1"/>
</dbReference>
<dbReference type="RefSeq" id="WP_175518577.1">
    <property type="nucleotide sequence ID" value="NZ_FONX01000021.1"/>
</dbReference>
<evidence type="ECO:0000259" key="1">
    <source>
        <dbReference type="PROSITE" id="PS50878"/>
    </source>
</evidence>
<organism evidence="2 3">
    <name type="scientific">Paracidovorax wautersii</name>
    <dbReference type="NCBI Taxonomy" id="1177982"/>
    <lineage>
        <taxon>Bacteria</taxon>
        <taxon>Pseudomonadati</taxon>
        <taxon>Pseudomonadota</taxon>
        <taxon>Betaproteobacteria</taxon>
        <taxon>Burkholderiales</taxon>
        <taxon>Comamonadaceae</taxon>
        <taxon>Paracidovorax</taxon>
    </lineage>
</organism>
<dbReference type="EMBL" id="FONX01000021">
    <property type="protein sequence ID" value="SFF27114.1"/>
    <property type="molecule type" value="Genomic_DNA"/>
</dbReference>
<dbReference type="CDD" id="cd01651">
    <property type="entry name" value="RT_G2_intron"/>
    <property type="match status" value="1"/>
</dbReference>
<dbReference type="GO" id="GO:0006315">
    <property type="term" value="P:homing of group II introns"/>
    <property type="evidence" value="ECO:0007669"/>
    <property type="project" value="TreeGrafter"/>
</dbReference>
<dbReference type="PANTHER" id="PTHR33642:SF4">
    <property type="entry name" value="COX1_OXI3 INTRON 1 PROTEIN-RELATED"/>
    <property type="match status" value="1"/>
</dbReference>
<dbReference type="InterPro" id="IPR043502">
    <property type="entry name" value="DNA/RNA_pol_sf"/>
</dbReference>